<feature type="transmembrane region" description="Helical" evidence="1">
    <location>
        <begin position="189"/>
        <end position="207"/>
    </location>
</feature>
<dbReference type="EMBL" id="CP035544">
    <property type="protein sequence ID" value="QBA64205.1"/>
    <property type="molecule type" value="Genomic_DNA"/>
</dbReference>
<keyword evidence="1" id="KW-0472">Membrane</keyword>
<dbReference type="KEGG" id="mur:EQY75_06495"/>
<sequence>MDFRFFRIDFLGLGRFLVFFFTHGENIFHAHSLTEDSPEIIEYFNIVSQGSLWEVFKANAWEGHVMKLDFQLGIFSRGYLTFGFFLLGLYTGRIEFFKNYMEKKQLVKDLLWASVILLCISVLITVGAFVQIGPEPRFDSWYAMIGLTGFDLVNISITFILLCLFVMVYRKEKWKKGLNHFIPYGRTALTNYVLQSVVGTLVFYGWGLGYIGKLSNTTSFGLALLLILIQILISKWWMKHFYYGPFEWLWRSLTFFKVYPFRRVKV</sequence>
<organism evidence="3 4">
    <name type="scientific">Muriicola soli</name>
    <dbReference type="NCBI Taxonomy" id="2507538"/>
    <lineage>
        <taxon>Bacteria</taxon>
        <taxon>Pseudomonadati</taxon>
        <taxon>Bacteroidota</taxon>
        <taxon>Flavobacteriia</taxon>
        <taxon>Flavobacteriales</taxon>
        <taxon>Flavobacteriaceae</taxon>
        <taxon>Muriicola</taxon>
    </lineage>
</organism>
<evidence type="ECO:0000313" key="3">
    <source>
        <dbReference type="EMBL" id="QBA64205.1"/>
    </source>
</evidence>
<dbReference type="Pfam" id="PF04235">
    <property type="entry name" value="DUF418"/>
    <property type="match status" value="1"/>
</dbReference>
<evidence type="ECO:0000259" key="2">
    <source>
        <dbReference type="Pfam" id="PF04235"/>
    </source>
</evidence>
<dbReference type="PANTHER" id="PTHR30590">
    <property type="entry name" value="INNER MEMBRANE PROTEIN"/>
    <property type="match status" value="1"/>
</dbReference>
<feature type="transmembrane region" description="Helical" evidence="1">
    <location>
        <begin position="110"/>
        <end position="130"/>
    </location>
</feature>
<dbReference type="AlphaFoldDB" id="A0A411E8Z9"/>
<keyword evidence="1" id="KW-1133">Transmembrane helix</keyword>
<dbReference type="InterPro" id="IPR052529">
    <property type="entry name" value="Bact_Transport_Assoc"/>
</dbReference>
<proteinExistence type="predicted"/>
<accession>A0A411E8Z9</accession>
<dbReference type="RefSeq" id="WP_129604013.1">
    <property type="nucleotide sequence ID" value="NZ_CP035544.1"/>
</dbReference>
<feature type="transmembrane region" description="Helical" evidence="1">
    <location>
        <begin position="142"/>
        <end position="168"/>
    </location>
</feature>
<dbReference type="InterPro" id="IPR007349">
    <property type="entry name" value="DUF418"/>
</dbReference>
<reference evidence="3 4" key="1">
    <citation type="submission" date="2019-01" db="EMBL/GenBank/DDBJ databases">
        <title>Muriicola soli sp. nov., isolated from soil.</title>
        <authorList>
            <person name="Kang H.J."/>
            <person name="Kim S.B."/>
        </authorList>
    </citation>
    <scope>NUCLEOTIDE SEQUENCE [LARGE SCALE GENOMIC DNA]</scope>
    <source>
        <strain evidence="3 4">MMS17-SY002</strain>
    </source>
</reference>
<feature type="transmembrane region" description="Helical" evidence="1">
    <location>
        <begin position="219"/>
        <end position="238"/>
    </location>
</feature>
<dbReference type="PANTHER" id="PTHR30590:SF2">
    <property type="entry name" value="INNER MEMBRANE PROTEIN"/>
    <property type="match status" value="1"/>
</dbReference>
<keyword evidence="4" id="KW-1185">Reference proteome</keyword>
<gene>
    <name evidence="3" type="ORF">EQY75_06495</name>
</gene>
<feature type="domain" description="DUF418" evidence="2">
    <location>
        <begin position="92"/>
        <end position="256"/>
    </location>
</feature>
<keyword evidence="1" id="KW-0812">Transmembrane</keyword>
<dbReference type="OrthoDB" id="9807744at2"/>
<name>A0A411E8Z9_9FLAO</name>
<evidence type="ECO:0000313" key="4">
    <source>
        <dbReference type="Proteomes" id="UP000290889"/>
    </source>
</evidence>
<dbReference type="Proteomes" id="UP000290889">
    <property type="component" value="Chromosome"/>
</dbReference>
<protein>
    <submittedName>
        <fullName evidence="3">DUF418 domain-containing protein</fullName>
    </submittedName>
</protein>
<evidence type="ECO:0000256" key="1">
    <source>
        <dbReference type="SAM" id="Phobius"/>
    </source>
</evidence>
<feature type="transmembrane region" description="Helical" evidence="1">
    <location>
        <begin position="70"/>
        <end position="90"/>
    </location>
</feature>